<proteinExistence type="predicted"/>
<dbReference type="InterPro" id="IPR027417">
    <property type="entry name" value="P-loop_NTPase"/>
</dbReference>
<dbReference type="SUPFAM" id="SSF53795">
    <property type="entry name" value="PEP carboxykinase-like"/>
    <property type="match status" value="1"/>
</dbReference>
<dbReference type="Gene3D" id="3.40.50.300">
    <property type="entry name" value="P-loop containing nucleotide triphosphate hydrolases"/>
    <property type="match status" value="1"/>
</dbReference>
<name>A0A0S7BAR8_9CHLR</name>
<dbReference type="Proteomes" id="UP000055060">
    <property type="component" value="Unassembled WGS sequence"/>
</dbReference>
<dbReference type="EMBL" id="DF967972">
    <property type="protein sequence ID" value="GAP14780.1"/>
    <property type="molecule type" value="Genomic_DNA"/>
</dbReference>
<evidence type="ECO:0000313" key="2">
    <source>
        <dbReference type="Proteomes" id="UP000055060"/>
    </source>
</evidence>
<dbReference type="OrthoDB" id="7052199at2"/>
<dbReference type="AlphaFoldDB" id="A0A0S7BAR8"/>
<dbReference type="RefSeq" id="WP_075074011.1">
    <property type="nucleotide sequence ID" value="NZ_DF967972.1"/>
</dbReference>
<protein>
    <recommendedName>
        <fullName evidence="3">Phosphoenolpyruvate carboxykinase</fullName>
    </recommendedName>
</protein>
<evidence type="ECO:0000313" key="1">
    <source>
        <dbReference type="EMBL" id="GAP14780.1"/>
    </source>
</evidence>
<organism evidence="1">
    <name type="scientific">Longilinea arvoryzae</name>
    <dbReference type="NCBI Taxonomy" id="360412"/>
    <lineage>
        <taxon>Bacteria</taxon>
        <taxon>Bacillati</taxon>
        <taxon>Chloroflexota</taxon>
        <taxon>Anaerolineae</taxon>
        <taxon>Anaerolineales</taxon>
        <taxon>Anaerolineaceae</taxon>
        <taxon>Longilinea</taxon>
    </lineage>
</organism>
<dbReference type="STRING" id="360412.LARV_02556"/>
<reference evidence="1" key="1">
    <citation type="submission" date="2015-07" db="EMBL/GenBank/DDBJ databases">
        <title>Draft Genome Sequences of Anaerolinea thermolimosa IMO-1, Bellilinea caldifistulae GOMI-1, Leptolinea tardivitalis YMTK-2, Levilinea saccharolytica KIBI-1,Longilinea arvoryzae KOME-1, Previously Described as Members of the Anaerolineaceae (Chloroflexi).</title>
        <authorList>
            <person name="Sekiguchi Y."/>
            <person name="Ohashi A."/>
            <person name="Matsuura N."/>
            <person name="Tourlousse M.D."/>
        </authorList>
    </citation>
    <scope>NUCLEOTIDE SEQUENCE [LARGE SCALE GENOMIC DNA]</scope>
    <source>
        <strain evidence="1">KOME-1</strain>
    </source>
</reference>
<sequence>MENFNYQLFDDKVILRVRDRVCSKPEHLLANPLFQDVLKRYIAELSRKRSPLLGIFAKEPVTGKDIDLLVTTFKYLLKVPADLVPRLDPDSEQFFRDRYLFNEFIEQFYNYWRRMHRLIICDSVGDRLDKRPYRTFHDTVETLMHVVRSTYRDLQENVTGNHPRIYRQVSAGAEAATIALPVEIKLPGAPYAILKDISVIRQVLIYPPMIYNSPMNKRKGEFERVSSNPLAGMNLNSQDWLCYPAKVGPLLILIYFTLPFFELGFSLSNLFELASDEDLEHKPDAVFLFGSPETITAGKNETIFFEDAASDLLVATIPNKEEFGYFGYLKKMALTLHNIKMMKQGKMPFHGALMNIKLRDHGSSTILVMGDSGAGKSETLEALRQIAGDDVEELITIADDMGSLAVDGQNRLIGYGTEIGAFVRLDDLQSGYALGQIDRTIIMNPDQVNARVVLPVTRYEEIVKGYPVDYVLYANNYEIVDASHPAIERFSNPEEALEVFRDGAVMSKGTTAATGLLRTYFANIFGPSQYQQLHEPLAKRFFQAMFDNRLFVGQMRTQLAIPGSEQSGPRATAQQLLNLLRTKE</sequence>
<gene>
    <name evidence="1" type="ORF">LARV_02556</name>
</gene>
<evidence type="ECO:0008006" key="3">
    <source>
        <dbReference type="Google" id="ProtNLM"/>
    </source>
</evidence>
<accession>A0A0S7BAR8</accession>
<keyword evidence="2" id="KW-1185">Reference proteome</keyword>